<proteinExistence type="predicted"/>
<comment type="caution">
    <text evidence="2">The sequence shown here is derived from an EMBL/GenBank/DDBJ whole genome shotgun (WGS) entry which is preliminary data.</text>
</comment>
<organism evidence="2 3">
    <name type="scientific">Apiospora aurea</name>
    <dbReference type="NCBI Taxonomy" id="335848"/>
    <lineage>
        <taxon>Eukaryota</taxon>
        <taxon>Fungi</taxon>
        <taxon>Dikarya</taxon>
        <taxon>Ascomycota</taxon>
        <taxon>Pezizomycotina</taxon>
        <taxon>Sordariomycetes</taxon>
        <taxon>Xylariomycetidae</taxon>
        <taxon>Amphisphaeriales</taxon>
        <taxon>Apiosporaceae</taxon>
        <taxon>Apiospora</taxon>
    </lineage>
</organism>
<protein>
    <submittedName>
        <fullName evidence="2">Uncharacterized protein</fullName>
    </submittedName>
</protein>
<keyword evidence="3" id="KW-1185">Reference proteome</keyword>
<evidence type="ECO:0000313" key="3">
    <source>
        <dbReference type="Proteomes" id="UP001391051"/>
    </source>
</evidence>
<feature type="compositionally biased region" description="Polar residues" evidence="1">
    <location>
        <begin position="156"/>
        <end position="167"/>
    </location>
</feature>
<name>A0ABR1Q3T1_9PEZI</name>
<sequence>MMIPMRTLKPRNYSEDANTETSPGSPRPLTRNSSPSSFVRERLSQSRQGNQSSLSPGSTRRQQQQMGVYREAFSSLRSSSRPVSRRGSVGDTVLDGLFPTAAAACLAERMVAGPGDSQDLPSPPSGPNANGDKKEEDEAAKEEGGSGQRQEEEPSATANSTQPPRPS</sequence>
<feature type="compositionally biased region" description="Polar residues" evidence="1">
    <location>
        <begin position="15"/>
        <end position="37"/>
    </location>
</feature>
<accession>A0ABR1Q3T1</accession>
<feature type="compositionally biased region" description="Polar residues" evidence="1">
    <location>
        <begin position="45"/>
        <end position="66"/>
    </location>
</feature>
<dbReference type="RefSeq" id="XP_066696649.1">
    <property type="nucleotide sequence ID" value="XM_066847158.1"/>
</dbReference>
<feature type="compositionally biased region" description="Low complexity" evidence="1">
    <location>
        <begin position="74"/>
        <end position="87"/>
    </location>
</feature>
<dbReference type="GeneID" id="92080220"/>
<evidence type="ECO:0000256" key="1">
    <source>
        <dbReference type="SAM" id="MobiDB-lite"/>
    </source>
</evidence>
<dbReference type="Proteomes" id="UP001391051">
    <property type="component" value="Unassembled WGS sequence"/>
</dbReference>
<reference evidence="2 3" key="1">
    <citation type="submission" date="2023-01" db="EMBL/GenBank/DDBJ databases">
        <title>Analysis of 21 Apiospora genomes using comparative genomics revels a genus with tremendous synthesis potential of carbohydrate active enzymes and secondary metabolites.</title>
        <authorList>
            <person name="Sorensen T."/>
        </authorList>
    </citation>
    <scope>NUCLEOTIDE SEQUENCE [LARGE SCALE GENOMIC DNA]</scope>
    <source>
        <strain evidence="2 3">CBS 24483</strain>
    </source>
</reference>
<evidence type="ECO:0000313" key="2">
    <source>
        <dbReference type="EMBL" id="KAK7946615.1"/>
    </source>
</evidence>
<gene>
    <name evidence="2" type="ORF">PG986_010936</name>
</gene>
<dbReference type="EMBL" id="JAQQWE010000007">
    <property type="protein sequence ID" value="KAK7946615.1"/>
    <property type="molecule type" value="Genomic_DNA"/>
</dbReference>
<feature type="region of interest" description="Disordered" evidence="1">
    <location>
        <begin position="109"/>
        <end position="167"/>
    </location>
</feature>
<feature type="compositionally biased region" description="Basic and acidic residues" evidence="1">
    <location>
        <begin position="131"/>
        <end position="152"/>
    </location>
</feature>
<feature type="region of interest" description="Disordered" evidence="1">
    <location>
        <begin position="1"/>
        <end position="95"/>
    </location>
</feature>